<evidence type="ECO:0000259" key="2">
    <source>
        <dbReference type="PROSITE" id="PS51782"/>
    </source>
</evidence>
<evidence type="ECO:0000313" key="4">
    <source>
        <dbReference type="Proteomes" id="UP000683428"/>
    </source>
</evidence>
<keyword evidence="4" id="KW-1185">Reference proteome</keyword>
<protein>
    <submittedName>
        <fullName evidence="3">LysM peptidoglycan-binding domain-containing protein</fullName>
    </submittedName>
</protein>
<accession>A0A975SR17</accession>
<dbReference type="Proteomes" id="UP000683428">
    <property type="component" value="Chromosome"/>
</dbReference>
<dbReference type="AlphaFoldDB" id="A0A975SR17"/>
<evidence type="ECO:0000256" key="1">
    <source>
        <dbReference type="SAM" id="MobiDB-lite"/>
    </source>
</evidence>
<gene>
    <name evidence="3" type="ORF">Azoinq_07390</name>
</gene>
<dbReference type="KEGG" id="aiq:Azoinq_07390"/>
<reference evidence="3" key="1">
    <citation type="submission" date="2020-11" db="EMBL/GenBank/DDBJ databases">
        <title>Azospira inquinata sp. nov.</title>
        <authorList>
            <person name="Moe W.M."/>
            <person name="Mikes M.C."/>
        </authorList>
    </citation>
    <scope>NUCLEOTIDE SEQUENCE</scope>
    <source>
        <strain evidence="3">Azo-3</strain>
    </source>
</reference>
<dbReference type="PROSITE" id="PS51782">
    <property type="entry name" value="LYSM"/>
    <property type="match status" value="1"/>
</dbReference>
<organism evidence="3 4">
    <name type="scientific">Azospira inquinata</name>
    <dbReference type="NCBI Taxonomy" id="2785627"/>
    <lineage>
        <taxon>Bacteria</taxon>
        <taxon>Pseudomonadati</taxon>
        <taxon>Pseudomonadota</taxon>
        <taxon>Betaproteobacteria</taxon>
        <taxon>Rhodocyclales</taxon>
        <taxon>Rhodocyclaceae</taxon>
        <taxon>Azospira</taxon>
    </lineage>
</organism>
<dbReference type="InterPro" id="IPR018392">
    <property type="entry name" value="LysM"/>
</dbReference>
<evidence type="ECO:0000313" key="3">
    <source>
        <dbReference type="EMBL" id="QWT50399.1"/>
    </source>
</evidence>
<feature type="domain" description="LysM" evidence="2">
    <location>
        <begin position="3"/>
        <end position="47"/>
    </location>
</feature>
<dbReference type="EMBL" id="CP064782">
    <property type="protein sequence ID" value="QWT50399.1"/>
    <property type="molecule type" value="Genomic_DNA"/>
</dbReference>
<proteinExistence type="predicted"/>
<dbReference type="SMART" id="SM00257">
    <property type="entry name" value="LysM"/>
    <property type="match status" value="1"/>
</dbReference>
<dbReference type="CDD" id="cd00118">
    <property type="entry name" value="LysM"/>
    <property type="match status" value="1"/>
</dbReference>
<dbReference type="Pfam" id="PF01476">
    <property type="entry name" value="LysM"/>
    <property type="match status" value="1"/>
</dbReference>
<feature type="compositionally biased region" description="Pro residues" evidence="1">
    <location>
        <begin position="59"/>
        <end position="75"/>
    </location>
</feature>
<name>A0A975SR17_9RHOO</name>
<feature type="region of interest" description="Disordered" evidence="1">
    <location>
        <begin position="57"/>
        <end position="87"/>
    </location>
</feature>
<sequence length="87" mass="9419">MDAQYVVQPGDTLGKIGKIFKVSAEKINSAKYLKDLNRIYSGQRIIIPTSRNAAVSIAVPPPASKPSPQSTPAPTTPARSKEGKRKW</sequence>